<feature type="compositionally biased region" description="Low complexity" evidence="2">
    <location>
        <begin position="17"/>
        <end position="39"/>
    </location>
</feature>
<evidence type="ECO:0000256" key="1">
    <source>
        <dbReference type="SAM" id="Coils"/>
    </source>
</evidence>
<evidence type="ECO:0000313" key="4">
    <source>
        <dbReference type="Proteomes" id="UP000605846"/>
    </source>
</evidence>
<protein>
    <submittedName>
        <fullName evidence="3">Uncharacterized protein</fullName>
    </submittedName>
</protein>
<keyword evidence="4" id="KW-1185">Reference proteome</keyword>
<feature type="compositionally biased region" description="Polar residues" evidence="2">
    <location>
        <begin position="1"/>
        <end position="13"/>
    </location>
</feature>
<feature type="compositionally biased region" description="Acidic residues" evidence="2">
    <location>
        <begin position="368"/>
        <end position="383"/>
    </location>
</feature>
<reference evidence="3" key="1">
    <citation type="submission" date="2020-01" db="EMBL/GenBank/DDBJ databases">
        <title>Genome Sequencing of Three Apophysomyces-Like Fungal Strains Confirms a Novel Fungal Genus in the Mucoromycota with divergent Burkholderia-like Endosymbiotic Bacteria.</title>
        <authorList>
            <person name="Stajich J.E."/>
            <person name="Macias A.M."/>
            <person name="Carter-House D."/>
            <person name="Lovett B."/>
            <person name="Kasson L.R."/>
            <person name="Berry K."/>
            <person name="Grigoriev I."/>
            <person name="Chang Y."/>
            <person name="Spatafora J."/>
            <person name="Kasson M.T."/>
        </authorList>
    </citation>
    <scope>NUCLEOTIDE SEQUENCE</scope>
    <source>
        <strain evidence="3">NRRL A-21654</strain>
    </source>
</reference>
<feature type="compositionally biased region" description="Polar residues" evidence="2">
    <location>
        <begin position="388"/>
        <end position="399"/>
    </location>
</feature>
<comment type="caution">
    <text evidence="3">The sequence shown here is derived from an EMBL/GenBank/DDBJ whole genome shotgun (WGS) entry which is preliminary data.</text>
</comment>
<evidence type="ECO:0000256" key="2">
    <source>
        <dbReference type="SAM" id="MobiDB-lite"/>
    </source>
</evidence>
<evidence type="ECO:0000313" key="3">
    <source>
        <dbReference type="EMBL" id="KAF7727111.1"/>
    </source>
</evidence>
<keyword evidence="1" id="KW-0175">Coiled coil</keyword>
<feature type="region of interest" description="Disordered" evidence="2">
    <location>
        <begin position="365"/>
        <end position="400"/>
    </location>
</feature>
<name>A0A8H7BXC5_9FUNG</name>
<accession>A0A8H7BXC5</accession>
<dbReference type="Proteomes" id="UP000605846">
    <property type="component" value="Unassembled WGS sequence"/>
</dbReference>
<feature type="coiled-coil region" evidence="1">
    <location>
        <begin position="239"/>
        <end position="315"/>
    </location>
</feature>
<dbReference type="EMBL" id="JABAYA010000064">
    <property type="protein sequence ID" value="KAF7727111.1"/>
    <property type="molecule type" value="Genomic_DNA"/>
</dbReference>
<proteinExistence type="predicted"/>
<feature type="region of interest" description="Disordered" evidence="2">
    <location>
        <begin position="1"/>
        <end position="39"/>
    </location>
</feature>
<dbReference type="OrthoDB" id="2265577at2759"/>
<organism evidence="3 4">
    <name type="scientific">Apophysomyces ossiformis</name>
    <dbReference type="NCBI Taxonomy" id="679940"/>
    <lineage>
        <taxon>Eukaryota</taxon>
        <taxon>Fungi</taxon>
        <taxon>Fungi incertae sedis</taxon>
        <taxon>Mucoromycota</taxon>
        <taxon>Mucoromycotina</taxon>
        <taxon>Mucoromycetes</taxon>
        <taxon>Mucorales</taxon>
        <taxon>Mucorineae</taxon>
        <taxon>Mucoraceae</taxon>
        <taxon>Apophysomyces</taxon>
    </lineage>
</organism>
<dbReference type="AlphaFoldDB" id="A0A8H7BXC5"/>
<gene>
    <name evidence="3" type="ORF">EC973_007972</name>
</gene>
<sequence length="500" mass="56825">MRDIPSPTNTSDFQHLPPRSATSSPVSRPSSSAANSAPRFSVNSNLMNYSIPHNGEQEIKGRVGTTTAKREIQEGNSSTRTRQLEAQIEALTLQNVKLQRTNRLLKVDTDNLIEQKTQPLEEQIRQLTLVNVQLQRATRLLQQELDEKVDQFNKFQQEQIIRMKNVGPEYEFLVQMINLLQRQINGEPTCEETCCFTLKPIEQSSMVMTLPPENDDEEMQAQHVCRPVIHSSISQGSYAIELENKVMRLEQVIEELDAEKEQMMRQQSYKDNDIETLKRELHIKDEIVSQLEQDFLILEDQLARLQKELNDRNAKAITPTSKITEERVRNPRQQSQLLMETKRRSLAIKDTEMLEQMLRGDLGRLVDEVDGSDDDASLDEDSDKDTRMTTPPRSLSPQDTVKPMMAKMLLDQESTCRLSLRGKIPGAFPERLDNSGNPSDTYSKAKDPFAPFTVMTLLLGLASQFGVTDDWTVPITLAALVSSFLWSGAARGVQLKLKLQ</sequence>